<evidence type="ECO:0000313" key="7">
    <source>
        <dbReference type="Proteomes" id="UP000004705"/>
    </source>
</evidence>
<dbReference type="SUPFAM" id="SSF47413">
    <property type="entry name" value="lambda repressor-like DNA-binding domains"/>
    <property type="match status" value="1"/>
</dbReference>
<dbReference type="InterPro" id="IPR028082">
    <property type="entry name" value="Peripla_BP_I"/>
</dbReference>
<feature type="domain" description="HTH lacI-type" evidence="5">
    <location>
        <begin position="16"/>
        <end position="70"/>
    </location>
</feature>
<gene>
    <name evidence="6" type="ORF">SacazDRAFT_00934</name>
</gene>
<feature type="region of interest" description="Disordered" evidence="4">
    <location>
        <begin position="333"/>
        <end position="357"/>
    </location>
</feature>
<dbReference type="PRINTS" id="PR00036">
    <property type="entry name" value="HTHLACI"/>
</dbReference>
<name>H8GDN6_9PSEU</name>
<dbReference type="InterPro" id="IPR046335">
    <property type="entry name" value="LacI/GalR-like_sensor"/>
</dbReference>
<dbReference type="SUPFAM" id="SSF53822">
    <property type="entry name" value="Periplasmic binding protein-like I"/>
    <property type="match status" value="1"/>
</dbReference>
<evidence type="ECO:0000256" key="3">
    <source>
        <dbReference type="ARBA" id="ARBA00023163"/>
    </source>
</evidence>
<keyword evidence="3" id="KW-0804">Transcription</keyword>
<keyword evidence="7" id="KW-1185">Reference proteome</keyword>
<dbReference type="PANTHER" id="PTHR30146">
    <property type="entry name" value="LACI-RELATED TRANSCRIPTIONAL REPRESSOR"/>
    <property type="match status" value="1"/>
</dbReference>
<organism evidence="6 7">
    <name type="scientific">Saccharomonospora azurea NA-128</name>
    <dbReference type="NCBI Taxonomy" id="882081"/>
    <lineage>
        <taxon>Bacteria</taxon>
        <taxon>Bacillati</taxon>
        <taxon>Actinomycetota</taxon>
        <taxon>Actinomycetes</taxon>
        <taxon>Pseudonocardiales</taxon>
        <taxon>Pseudonocardiaceae</taxon>
        <taxon>Saccharomonospora</taxon>
    </lineage>
</organism>
<dbReference type="Gene3D" id="3.40.50.2300">
    <property type="match status" value="2"/>
</dbReference>
<dbReference type="Gene3D" id="1.10.260.40">
    <property type="entry name" value="lambda repressor-like DNA-binding domains"/>
    <property type="match status" value="1"/>
</dbReference>
<evidence type="ECO:0000256" key="1">
    <source>
        <dbReference type="ARBA" id="ARBA00023015"/>
    </source>
</evidence>
<dbReference type="Proteomes" id="UP000004705">
    <property type="component" value="Chromosome"/>
</dbReference>
<reference evidence="6 7" key="1">
    <citation type="journal article" date="2012" name="Stand. Genomic Sci.">
        <title>Genome sequence of the soil bacterium Saccharomonospora azurea type strain (NA-128(T)).</title>
        <authorList>
            <person name="Klenk H.P."/>
            <person name="Held B."/>
            <person name="Lucas S."/>
            <person name="Lapidus A."/>
            <person name="Copeland A."/>
            <person name="Hammon N."/>
            <person name="Pitluck S."/>
            <person name="Goodwin L.A."/>
            <person name="Han C."/>
            <person name="Tapia R."/>
            <person name="Brambilla E.M."/>
            <person name="Potter G."/>
            <person name="Land M."/>
            <person name="Ivanova N."/>
            <person name="Rohde M."/>
            <person name="Goker M."/>
            <person name="Detter J.C."/>
            <person name="Kyrpides N.C."/>
            <person name="Woyke T."/>
        </authorList>
    </citation>
    <scope>NUCLEOTIDE SEQUENCE [LARGE SCALE GENOMIC DNA]</scope>
    <source>
        <strain evidence="6 7">NA-128</strain>
    </source>
</reference>
<dbReference type="RefSeq" id="WP_005439107.1">
    <property type="nucleotide sequence ID" value="NZ_CM001466.1"/>
</dbReference>
<sequence>MARNAPAAPGHTQRPAVMADVARLAGVSQQTVSRVLNHHPSVSPGTRTRVLAAIEELGYRPNSAARALASKRTKVIGVVGFDASLYGPASTLAGLEQAAHSAGYFVSVASMRAPDGDAVQQALRRLTSQSVEGVVVIAPQRATVDALADAPADLPLVVVEGGDGNGRPVVCVDQVAGARLATRHLLDQGAPTVWHVAGPDGWLEAQNRITGWREELRDAGAEAPEPLRGDWSPASGYSAGQLLAERSDVRAVFVANDQMALGVLRAFHEHGVSVPDDVLVAGFDDVPESAYFTPPLTTVRQDFDAVGRRSIDLLLELIDTAAENASGRTTTVAPELVVRQSSVGRRRRRTSRRKSER</sequence>
<evidence type="ECO:0000313" key="6">
    <source>
        <dbReference type="EMBL" id="EHY87881.1"/>
    </source>
</evidence>
<feature type="compositionally biased region" description="Basic residues" evidence="4">
    <location>
        <begin position="344"/>
        <end position="357"/>
    </location>
</feature>
<dbReference type="PANTHER" id="PTHR30146:SF109">
    <property type="entry name" value="HTH-TYPE TRANSCRIPTIONAL REGULATOR GALS"/>
    <property type="match status" value="1"/>
</dbReference>
<dbReference type="OrthoDB" id="9785139at2"/>
<accession>H8GDN6</accession>
<dbReference type="InterPro" id="IPR000843">
    <property type="entry name" value="HTH_LacI"/>
</dbReference>
<dbReference type="GO" id="GO:0000976">
    <property type="term" value="F:transcription cis-regulatory region binding"/>
    <property type="evidence" value="ECO:0007669"/>
    <property type="project" value="TreeGrafter"/>
</dbReference>
<keyword evidence="2" id="KW-0238">DNA-binding</keyword>
<evidence type="ECO:0000259" key="5">
    <source>
        <dbReference type="PROSITE" id="PS50932"/>
    </source>
</evidence>
<dbReference type="CDD" id="cd01392">
    <property type="entry name" value="HTH_LacI"/>
    <property type="match status" value="1"/>
</dbReference>
<dbReference type="SMART" id="SM00354">
    <property type="entry name" value="HTH_LACI"/>
    <property type="match status" value="1"/>
</dbReference>
<dbReference type="InterPro" id="IPR010982">
    <property type="entry name" value="Lambda_DNA-bd_dom_sf"/>
</dbReference>
<dbReference type="CDD" id="cd01574">
    <property type="entry name" value="PBP1_LacI"/>
    <property type="match status" value="1"/>
</dbReference>
<dbReference type="PROSITE" id="PS00356">
    <property type="entry name" value="HTH_LACI_1"/>
    <property type="match status" value="1"/>
</dbReference>
<proteinExistence type="predicted"/>
<dbReference type="HOGENOM" id="CLU_037628_6_1_11"/>
<dbReference type="AlphaFoldDB" id="H8GDN6"/>
<dbReference type="EMBL" id="CM001466">
    <property type="protein sequence ID" value="EHY87881.1"/>
    <property type="molecule type" value="Genomic_DNA"/>
</dbReference>
<evidence type="ECO:0000256" key="2">
    <source>
        <dbReference type="ARBA" id="ARBA00023125"/>
    </source>
</evidence>
<dbReference type="Pfam" id="PF13377">
    <property type="entry name" value="Peripla_BP_3"/>
    <property type="match status" value="1"/>
</dbReference>
<keyword evidence="1" id="KW-0805">Transcription regulation</keyword>
<evidence type="ECO:0000256" key="4">
    <source>
        <dbReference type="SAM" id="MobiDB-lite"/>
    </source>
</evidence>
<protein>
    <submittedName>
        <fullName evidence="6">Transcriptional regulator</fullName>
    </submittedName>
</protein>
<dbReference type="Pfam" id="PF00356">
    <property type="entry name" value="LacI"/>
    <property type="match status" value="1"/>
</dbReference>
<dbReference type="GO" id="GO:0003700">
    <property type="term" value="F:DNA-binding transcription factor activity"/>
    <property type="evidence" value="ECO:0007669"/>
    <property type="project" value="TreeGrafter"/>
</dbReference>
<dbReference type="PROSITE" id="PS50932">
    <property type="entry name" value="HTH_LACI_2"/>
    <property type="match status" value="1"/>
</dbReference>